<accession>A0ABQ1V095</accession>
<dbReference type="EMBL" id="BMIU01000008">
    <property type="protein sequence ID" value="GGF31231.1"/>
    <property type="molecule type" value="Genomic_DNA"/>
</dbReference>
<feature type="transmembrane region" description="Helical" evidence="1">
    <location>
        <begin position="176"/>
        <end position="200"/>
    </location>
</feature>
<dbReference type="RefSeq" id="WP_137403393.1">
    <property type="nucleotide sequence ID" value="NZ_BMIU01000008.1"/>
</dbReference>
<feature type="transmembrane region" description="Helical" evidence="1">
    <location>
        <begin position="42"/>
        <end position="70"/>
    </location>
</feature>
<evidence type="ECO:0000256" key="1">
    <source>
        <dbReference type="SAM" id="Phobius"/>
    </source>
</evidence>
<keyword evidence="3" id="KW-1185">Reference proteome</keyword>
<evidence type="ECO:0000313" key="2">
    <source>
        <dbReference type="EMBL" id="GGF31231.1"/>
    </source>
</evidence>
<dbReference type="Proteomes" id="UP000647339">
    <property type="component" value="Unassembled WGS sequence"/>
</dbReference>
<gene>
    <name evidence="2" type="ORF">GCM10011339_19280</name>
</gene>
<organism evidence="2 3">
    <name type="scientific">Echinicola rosea</name>
    <dbReference type="NCBI Taxonomy" id="1807691"/>
    <lineage>
        <taxon>Bacteria</taxon>
        <taxon>Pseudomonadati</taxon>
        <taxon>Bacteroidota</taxon>
        <taxon>Cytophagia</taxon>
        <taxon>Cytophagales</taxon>
        <taxon>Cyclobacteriaceae</taxon>
        <taxon>Echinicola</taxon>
    </lineage>
</organism>
<comment type="caution">
    <text evidence="2">The sequence shown here is derived from an EMBL/GenBank/DDBJ whole genome shotgun (WGS) entry which is preliminary data.</text>
</comment>
<reference evidence="3" key="1">
    <citation type="journal article" date="2019" name="Int. J. Syst. Evol. Microbiol.">
        <title>The Global Catalogue of Microorganisms (GCM) 10K type strain sequencing project: providing services to taxonomists for standard genome sequencing and annotation.</title>
        <authorList>
            <consortium name="The Broad Institute Genomics Platform"/>
            <consortium name="The Broad Institute Genome Sequencing Center for Infectious Disease"/>
            <person name="Wu L."/>
            <person name="Ma J."/>
        </authorList>
    </citation>
    <scope>NUCLEOTIDE SEQUENCE [LARGE SCALE GENOMIC DNA]</scope>
    <source>
        <strain evidence="3">CGMCC 1.15407</strain>
    </source>
</reference>
<evidence type="ECO:0000313" key="3">
    <source>
        <dbReference type="Proteomes" id="UP000647339"/>
    </source>
</evidence>
<protein>
    <submittedName>
        <fullName evidence="2">Membrane protein</fullName>
    </submittedName>
</protein>
<sequence length="235" mass="26623">MNATQFFILQLIAHMLADFYFQNDRLAEQKNTHGFRSPFLKWHILIVFVLSWGLSFQLSFVYGALVIALTHYIIDGLKVYLNRSKWLGKYAFFIDQVLHLGVIIAVTVAYVLYLGLDPYWEVKWSSTLLMAIFAYITCLKPSNIFIKEVLRAYEISVPGTNDLPNAGKLIGVMERVLVLTFILMGEFQAVGFLIAAKSILRFKNDDIIKAEYVLTGTLISFGIAILLGSFVGLAY</sequence>
<feature type="transmembrane region" description="Helical" evidence="1">
    <location>
        <begin position="212"/>
        <end position="234"/>
    </location>
</feature>
<feature type="transmembrane region" description="Helical" evidence="1">
    <location>
        <begin position="128"/>
        <end position="146"/>
    </location>
</feature>
<feature type="transmembrane region" description="Helical" evidence="1">
    <location>
        <begin position="90"/>
        <end position="116"/>
    </location>
</feature>
<dbReference type="InterPro" id="IPR021737">
    <property type="entry name" value="Phage_phiKZ_Orf197"/>
</dbReference>
<keyword evidence="1" id="KW-1133">Transmembrane helix</keyword>
<proteinExistence type="predicted"/>
<keyword evidence="1" id="KW-0812">Transmembrane</keyword>
<dbReference type="Pfam" id="PF11750">
    <property type="entry name" value="DUF3307"/>
    <property type="match status" value="1"/>
</dbReference>
<name>A0ABQ1V095_9BACT</name>
<keyword evidence="1" id="KW-0472">Membrane</keyword>